<dbReference type="Gene3D" id="3.30.1330.30">
    <property type="match status" value="1"/>
</dbReference>
<proteinExistence type="predicted"/>
<keyword evidence="2" id="KW-0808">Transferase</keyword>
<organism evidence="2 3">
    <name type="scientific">Linnemannia gamsii</name>
    <dbReference type="NCBI Taxonomy" id="64522"/>
    <lineage>
        <taxon>Eukaryota</taxon>
        <taxon>Fungi</taxon>
        <taxon>Fungi incertae sedis</taxon>
        <taxon>Mucoromycota</taxon>
        <taxon>Mortierellomycotina</taxon>
        <taxon>Mortierellomycetes</taxon>
        <taxon>Mortierellales</taxon>
        <taxon>Mortierellaceae</taxon>
        <taxon>Linnemannia</taxon>
    </lineage>
</organism>
<evidence type="ECO:0000256" key="1">
    <source>
        <dbReference type="SAM" id="MobiDB-lite"/>
    </source>
</evidence>
<feature type="region of interest" description="Disordered" evidence="1">
    <location>
        <begin position="485"/>
        <end position="504"/>
    </location>
</feature>
<dbReference type="InterPro" id="IPR029064">
    <property type="entry name" value="Ribosomal_eL30-like_sf"/>
</dbReference>
<protein>
    <submittedName>
        <fullName evidence="2">Ribose methyltransferase</fullName>
    </submittedName>
</protein>
<feature type="region of interest" description="Disordered" evidence="1">
    <location>
        <begin position="348"/>
        <end position="368"/>
    </location>
</feature>
<name>A0ABQ7JUS6_9FUNG</name>
<dbReference type="Proteomes" id="UP001194696">
    <property type="component" value="Unassembled WGS sequence"/>
</dbReference>
<dbReference type="EMBL" id="JAAAIM010000752">
    <property type="protein sequence ID" value="KAG0284609.1"/>
    <property type="molecule type" value="Genomic_DNA"/>
</dbReference>
<gene>
    <name evidence="2" type="primary">MRM1</name>
    <name evidence="2" type="ORF">BGZ96_011034</name>
</gene>
<feature type="compositionally biased region" description="Polar residues" evidence="1">
    <location>
        <begin position="184"/>
        <end position="204"/>
    </location>
</feature>
<dbReference type="GO" id="GO:0008168">
    <property type="term" value="F:methyltransferase activity"/>
    <property type="evidence" value="ECO:0007669"/>
    <property type="project" value="UniProtKB-KW"/>
</dbReference>
<accession>A0ABQ7JUS6</accession>
<dbReference type="SUPFAM" id="SSF75217">
    <property type="entry name" value="alpha/beta knot"/>
    <property type="match status" value="1"/>
</dbReference>
<reference evidence="2 3" key="1">
    <citation type="journal article" date="2020" name="Fungal Divers.">
        <title>Resolving the Mortierellaceae phylogeny through synthesis of multi-gene phylogenetics and phylogenomics.</title>
        <authorList>
            <person name="Vandepol N."/>
            <person name="Liber J."/>
            <person name="Desiro A."/>
            <person name="Na H."/>
            <person name="Kennedy M."/>
            <person name="Barry K."/>
            <person name="Grigoriev I.V."/>
            <person name="Miller A.N."/>
            <person name="O'Donnell K."/>
            <person name="Stajich J.E."/>
            <person name="Bonito G."/>
        </authorList>
    </citation>
    <scope>NUCLEOTIDE SEQUENCE [LARGE SCALE GENOMIC DNA]</scope>
    <source>
        <strain evidence="2 3">AD045</strain>
    </source>
</reference>
<evidence type="ECO:0000313" key="2">
    <source>
        <dbReference type="EMBL" id="KAG0284609.1"/>
    </source>
</evidence>
<dbReference type="SUPFAM" id="SSF55315">
    <property type="entry name" value="L30e-like"/>
    <property type="match status" value="1"/>
</dbReference>
<dbReference type="InterPro" id="IPR047182">
    <property type="entry name" value="MRM1"/>
</dbReference>
<dbReference type="InterPro" id="IPR029028">
    <property type="entry name" value="Alpha/beta_knot_MTases"/>
</dbReference>
<dbReference type="PANTHER" id="PTHR46103:SF1">
    <property type="entry name" value="RRNA METHYLTRANSFERASE 1, MITOCHONDRIAL"/>
    <property type="match status" value="1"/>
</dbReference>
<feature type="region of interest" description="Disordered" evidence="1">
    <location>
        <begin position="184"/>
        <end position="231"/>
    </location>
</feature>
<evidence type="ECO:0000313" key="3">
    <source>
        <dbReference type="Proteomes" id="UP001194696"/>
    </source>
</evidence>
<keyword evidence="2" id="KW-0489">Methyltransferase</keyword>
<feature type="compositionally biased region" description="Low complexity" evidence="1">
    <location>
        <begin position="357"/>
        <end position="366"/>
    </location>
</feature>
<dbReference type="PANTHER" id="PTHR46103">
    <property type="entry name" value="RRNA METHYLTRANSFERASE 1, MITOCHONDRIAL"/>
    <property type="match status" value="1"/>
</dbReference>
<feature type="compositionally biased region" description="Basic and acidic residues" evidence="1">
    <location>
        <begin position="488"/>
        <end position="504"/>
    </location>
</feature>
<sequence>MSSSSLSLAPVRSIRSVRSVGTIRTAVNTRMPWRHVSSSFLEGSNRLRALPLHPTTTRWTFDHYCCRCLSTTRTLLAEKSSSPVVTPKISKYRVDCNTSKVIKRRKKTEKNEDGKKAIPNVVRSKPVANPKKARQTAEAATREIMGTIREAEPAAAATTGASSLATTSAPLPKSSAAFYARKSSSLKPDLSTSATATNIPSSSIEHAARNSAPSMPEPIASQSPLSPPAALHTRRIPADQPLPDLDPVLATLVEAIATQPAPISSGWSTRSPLQSYRLPLPELSDQSEERHPSLDPLPKMASSIERRPSQAPQRIKRSVYRTILDWSVHPTIQPNDFVILPDLTQVTPPRTGHSGKSASINAAANSRRLERNITPVTPATTNTTTATATSATSSSDKDMVKKRFVSRRRIGFDDDDLDLDLGNQRPYHPGQSTTQVLDTIVHNRLSKSTSYIQANPWDTSVIRKQNLSSNNNSSPKSVLLKPVIARAGRRDDDHGQQEEEKEREITKVMATTATSKPLQSALPLKKPERADQTLQKAFVLPDQPLLGSWIDSPRRIAEKAASLTEHKSLNEEYLFTPKSILPALTTGLRKSYELLYTDSVIHSRRSHMVQECVETARELGLDLVKTTPYHLDKLLGHKYHQGVMLRASYLPRALIKSLGTVSADNKYNLNFTRGTVKEFDGSVTASNRITSGKTTTTPRASPPPIWVVLDEIQVVYDMGHILSTAYHLGIDGVIIKDKDTVYPHAAVSAVSEGTLEKRPAYAVRSLVKLIKVLF</sequence>
<dbReference type="GO" id="GO:0032259">
    <property type="term" value="P:methylation"/>
    <property type="evidence" value="ECO:0007669"/>
    <property type="project" value="UniProtKB-KW"/>
</dbReference>
<keyword evidence="3" id="KW-1185">Reference proteome</keyword>
<comment type="caution">
    <text evidence="2">The sequence shown here is derived from an EMBL/GenBank/DDBJ whole genome shotgun (WGS) entry which is preliminary data.</text>
</comment>
<feature type="region of interest" description="Disordered" evidence="1">
    <location>
        <begin position="282"/>
        <end position="314"/>
    </location>
</feature>
<dbReference type="Gene3D" id="3.40.1280.10">
    <property type="match status" value="1"/>
</dbReference>
<dbReference type="InterPro" id="IPR029026">
    <property type="entry name" value="tRNA_m1G_MTases_N"/>
</dbReference>